<protein>
    <submittedName>
        <fullName evidence="2">498_t:CDS:1</fullName>
    </submittedName>
</protein>
<name>A0A9N8VY26_9GLOM</name>
<keyword evidence="3" id="KW-1185">Reference proteome</keyword>
<dbReference type="EMBL" id="CAJVPZ010000409">
    <property type="protein sequence ID" value="CAG8464316.1"/>
    <property type="molecule type" value="Genomic_DNA"/>
</dbReference>
<dbReference type="OrthoDB" id="10503575at2759"/>
<dbReference type="AlphaFoldDB" id="A0A9N8VY26"/>
<organism evidence="2 3">
    <name type="scientific">Racocetra fulgida</name>
    <dbReference type="NCBI Taxonomy" id="60492"/>
    <lineage>
        <taxon>Eukaryota</taxon>
        <taxon>Fungi</taxon>
        <taxon>Fungi incertae sedis</taxon>
        <taxon>Mucoromycota</taxon>
        <taxon>Glomeromycotina</taxon>
        <taxon>Glomeromycetes</taxon>
        <taxon>Diversisporales</taxon>
        <taxon>Gigasporaceae</taxon>
        <taxon>Racocetra</taxon>
    </lineage>
</organism>
<comment type="caution">
    <text evidence="2">The sequence shown here is derived from an EMBL/GenBank/DDBJ whole genome shotgun (WGS) entry which is preliminary data.</text>
</comment>
<accession>A0A9N8VY26</accession>
<keyword evidence="1" id="KW-0175">Coiled coil</keyword>
<feature type="coiled-coil region" evidence="1">
    <location>
        <begin position="77"/>
        <end position="161"/>
    </location>
</feature>
<sequence length="266" mass="31452">MQTYADLHHLQDLQILTVEKCSVNLINKAAEAGFIFKKKIEWFTNLKKKAKNANEDSLELFQTIYLEFETVKHCSDEEIKSNELENIKKKIKQLEENSNEIDKNYEDIDNKNIERLTNEVSRLKLENEEKNKSIEKLTAEVEQLTNDAELLRQNYNLVEAKCSQNATSMHDLQFKLDNEKRKYTFLVKKHEQEIHQRDQRESDFQEQINLLKRKIEKLEKDLGIPTREYEAVTNERLYLANQASEVTNVKHSSPILISDNEDQYDE</sequence>
<gene>
    <name evidence="2" type="ORF">RFULGI_LOCUS824</name>
</gene>
<reference evidence="2" key="1">
    <citation type="submission" date="2021-06" db="EMBL/GenBank/DDBJ databases">
        <authorList>
            <person name="Kallberg Y."/>
            <person name="Tangrot J."/>
            <person name="Rosling A."/>
        </authorList>
    </citation>
    <scope>NUCLEOTIDE SEQUENCE</scope>
    <source>
        <strain evidence="2">IN212</strain>
    </source>
</reference>
<evidence type="ECO:0000313" key="3">
    <source>
        <dbReference type="Proteomes" id="UP000789396"/>
    </source>
</evidence>
<evidence type="ECO:0000313" key="2">
    <source>
        <dbReference type="EMBL" id="CAG8464316.1"/>
    </source>
</evidence>
<dbReference type="Proteomes" id="UP000789396">
    <property type="component" value="Unassembled WGS sequence"/>
</dbReference>
<evidence type="ECO:0000256" key="1">
    <source>
        <dbReference type="SAM" id="Coils"/>
    </source>
</evidence>
<proteinExistence type="predicted"/>